<name>A0ABY2KGQ3_9RHOB</name>
<organism evidence="2 3">
    <name type="scientific">Pseudotabrizicola sediminis</name>
    <dbReference type="NCBI Taxonomy" id="2486418"/>
    <lineage>
        <taxon>Bacteria</taxon>
        <taxon>Pseudomonadati</taxon>
        <taxon>Pseudomonadota</taxon>
        <taxon>Alphaproteobacteria</taxon>
        <taxon>Rhodobacterales</taxon>
        <taxon>Paracoccaceae</taxon>
        <taxon>Pseudotabrizicola</taxon>
    </lineage>
</organism>
<comment type="caution">
    <text evidence="2">The sequence shown here is derived from an EMBL/GenBank/DDBJ whole genome shotgun (WGS) entry which is preliminary data.</text>
</comment>
<sequence>MLRSLIAVLWSVVLAGLLLSAAFAQQTTAYDLRSASFTLPADWTITYSSRDQEYDFVSPDGRFELWARWWFPDEPLLGFDDIVHHEKRNLAGQDALFRHVESSGQRTLGLAFLKADAEGEIFLWQLLSSDASLAEHRAMFDTLLTGLTLDGQTMQTATPPTPASNVFPVTAAMPAEAYRDPEGAFALPLPTGWTVQTTASAGLRQAVLVPPSRDALLLAVAARPDRGLTAAEILGEYIGVLYRDSLVVKSIETEDYPDIAGTTVHAIETLARVYAINGVAMPYTRGRVWIYRSNDEADGRAPFVIVSIRPETAADQLTVELQRVATGFTFDAPHAPAVPDDPTQVAAATVELPALNPAGELPITSALEGLLFDGKTFGGLLPIAFKSAPFDDNARFTGNEITLGVPAGMGGAKLGLATPLAVIGMPLRDSTKVQRISAVIDADQSTGITFVFLPPENAAQDPDAGHDLKVRLFTTGDGTGTIETTTSDPKQNHTARFPWPKGEAVLHLLLQPDQVLDVRDGNGTQLTAWAMDADFGGRRWALQTYVEAGQRNQAAALVLKRLSFDTLPLEPRPDFDAIATDPQSVVIFDGYAFDRIWQPVSRGNAEIARYLRLSDGALRVGWSAEDKGSWTGMATPDAVLWLDRFTGTAKARVDLALDGAASKDFEIALQSAYSLPGNLSGNLSYVLRFTQQADGTYSALSALRSQEKNGLVSTGLPALPDHVTLVLTPEGVRVEGAGMPVGILPFGQIADGAGFRIAIHARAAPTGDGALVVRGVRLSRSPDTNRAVIAPAAGVPPLPHRVFFSGHPDQTWETRSNGKATFADLATQHADGLTLRRSEPVMDWSRIALVGSALMVDLDYRVNTTPYEVVVKLDPATGLGARIFLHRNSADPENSAESVVTLRELTTGPNRGGLEVQLHTGHFSYDYWRRVLPAEQWRDRWDGTLRLRFGPKSIAVALGDDLLMQGPRLSTELMMAITPGGAGKLDGGHVKLQSVTGGWISPAGMTARERLSLLDVKDFDPTEFLNLLNAE</sequence>
<feature type="chain" id="PRO_5046524733" evidence="1">
    <location>
        <begin position="25"/>
        <end position="1031"/>
    </location>
</feature>
<proteinExistence type="predicted"/>
<feature type="signal peptide" evidence="1">
    <location>
        <begin position="1"/>
        <end position="24"/>
    </location>
</feature>
<keyword evidence="3" id="KW-1185">Reference proteome</keyword>
<gene>
    <name evidence="2" type="ORF">EEB11_18725</name>
</gene>
<keyword evidence="1" id="KW-0732">Signal</keyword>
<evidence type="ECO:0000313" key="3">
    <source>
        <dbReference type="Proteomes" id="UP000297741"/>
    </source>
</evidence>
<dbReference type="Proteomes" id="UP000297741">
    <property type="component" value="Unassembled WGS sequence"/>
</dbReference>
<dbReference type="RefSeq" id="WP_135433994.1">
    <property type="nucleotide sequence ID" value="NZ_RPEM01000027.1"/>
</dbReference>
<accession>A0ABY2KGQ3</accession>
<reference evidence="2 3" key="1">
    <citation type="submission" date="2018-11" db="EMBL/GenBank/DDBJ databases">
        <title>Tabrizicola sp. isolated from sediment of alpine lake.</title>
        <authorList>
            <person name="Liu Z."/>
        </authorList>
    </citation>
    <scope>NUCLEOTIDE SEQUENCE [LARGE SCALE GENOMIC DNA]</scope>
    <source>
        <strain evidence="2 3">DRYC-M-16</strain>
    </source>
</reference>
<evidence type="ECO:0000256" key="1">
    <source>
        <dbReference type="SAM" id="SignalP"/>
    </source>
</evidence>
<dbReference type="EMBL" id="RPEM01000027">
    <property type="protein sequence ID" value="TGD41390.1"/>
    <property type="molecule type" value="Genomic_DNA"/>
</dbReference>
<evidence type="ECO:0000313" key="2">
    <source>
        <dbReference type="EMBL" id="TGD41390.1"/>
    </source>
</evidence>
<protein>
    <submittedName>
        <fullName evidence="2">Uncharacterized protein</fullName>
    </submittedName>
</protein>